<evidence type="ECO:0000256" key="2">
    <source>
        <dbReference type="ARBA" id="ARBA00022692"/>
    </source>
</evidence>
<keyword evidence="3 5" id="KW-1133">Transmembrane helix</keyword>
<dbReference type="OrthoDB" id="2107885at2759"/>
<dbReference type="Proteomes" id="UP000054270">
    <property type="component" value="Unassembled WGS sequence"/>
</dbReference>
<evidence type="ECO:0000256" key="4">
    <source>
        <dbReference type="ARBA" id="ARBA00023136"/>
    </source>
</evidence>
<gene>
    <name evidence="6" type="ORF">HYPSUDRAFT_131517</name>
</gene>
<feature type="transmembrane region" description="Helical" evidence="5">
    <location>
        <begin position="28"/>
        <end position="48"/>
    </location>
</feature>
<evidence type="ECO:0000256" key="1">
    <source>
        <dbReference type="ARBA" id="ARBA00004141"/>
    </source>
</evidence>
<dbReference type="PANTHER" id="PTHR34292:SF2">
    <property type="entry name" value="OUTER SPORE WALL PROTEIN LDS1"/>
    <property type="match status" value="1"/>
</dbReference>
<proteinExistence type="predicted"/>
<dbReference type="PANTHER" id="PTHR34292">
    <property type="entry name" value="OUTER SPORE WALL PROTEIN LDS1"/>
    <property type="match status" value="1"/>
</dbReference>
<organism evidence="6 7">
    <name type="scientific">Hypholoma sublateritium (strain FD-334 SS-4)</name>
    <dbReference type="NCBI Taxonomy" id="945553"/>
    <lineage>
        <taxon>Eukaryota</taxon>
        <taxon>Fungi</taxon>
        <taxon>Dikarya</taxon>
        <taxon>Basidiomycota</taxon>
        <taxon>Agaricomycotina</taxon>
        <taxon>Agaricomycetes</taxon>
        <taxon>Agaricomycetidae</taxon>
        <taxon>Agaricales</taxon>
        <taxon>Agaricineae</taxon>
        <taxon>Strophariaceae</taxon>
        <taxon>Hypholoma</taxon>
    </lineage>
</organism>
<dbReference type="AlphaFoldDB" id="A0A0D2LI38"/>
<name>A0A0D2LI38_HYPSF</name>
<feature type="transmembrane region" description="Helical" evidence="5">
    <location>
        <begin position="85"/>
        <end position="110"/>
    </location>
</feature>
<feature type="transmembrane region" description="Helical" evidence="5">
    <location>
        <begin position="221"/>
        <end position="254"/>
    </location>
</feature>
<evidence type="ECO:0000256" key="5">
    <source>
        <dbReference type="SAM" id="Phobius"/>
    </source>
</evidence>
<evidence type="ECO:0000313" key="7">
    <source>
        <dbReference type="Proteomes" id="UP000054270"/>
    </source>
</evidence>
<reference evidence="7" key="1">
    <citation type="submission" date="2014-04" db="EMBL/GenBank/DDBJ databases">
        <title>Evolutionary Origins and Diversification of the Mycorrhizal Mutualists.</title>
        <authorList>
            <consortium name="DOE Joint Genome Institute"/>
            <consortium name="Mycorrhizal Genomics Consortium"/>
            <person name="Kohler A."/>
            <person name="Kuo A."/>
            <person name="Nagy L.G."/>
            <person name="Floudas D."/>
            <person name="Copeland A."/>
            <person name="Barry K.W."/>
            <person name="Cichocki N."/>
            <person name="Veneault-Fourrey C."/>
            <person name="LaButti K."/>
            <person name="Lindquist E.A."/>
            <person name="Lipzen A."/>
            <person name="Lundell T."/>
            <person name="Morin E."/>
            <person name="Murat C."/>
            <person name="Riley R."/>
            <person name="Ohm R."/>
            <person name="Sun H."/>
            <person name="Tunlid A."/>
            <person name="Henrissat B."/>
            <person name="Grigoriev I.V."/>
            <person name="Hibbett D.S."/>
            <person name="Martin F."/>
        </authorList>
    </citation>
    <scope>NUCLEOTIDE SEQUENCE [LARGE SCALE GENOMIC DNA]</scope>
    <source>
        <strain evidence="7">FD-334 SS-4</strain>
    </source>
</reference>
<feature type="transmembrane region" description="Helical" evidence="5">
    <location>
        <begin position="164"/>
        <end position="187"/>
    </location>
</feature>
<feature type="transmembrane region" description="Helical" evidence="5">
    <location>
        <begin position="55"/>
        <end position="73"/>
    </location>
</feature>
<keyword evidence="4 5" id="KW-0472">Membrane</keyword>
<dbReference type="EMBL" id="KN817524">
    <property type="protein sequence ID" value="KJA27307.1"/>
    <property type="molecule type" value="Genomic_DNA"/>
</dbReference>
<evidence type="ECO:0008006" key="8">
    <source>
        <dbReference type="Google" id="ProtNLM"/>
    </source>
</evidence>
<dbReference type="OMA" id="GRYFQLK"/>
<evidence type="ECO:0000313" key="6">
    <source>
        <dbReference type="EMBL" id="KJA27307.1"/>
    </source>
</evidence>
<evidence type="ECO:0000256" key="3">
    <source>
        <dbReference type="ARBA" id="ARBA00022989"/>
    </source>
</evidence>
<comment type="subcellular location">
    <subcellularLocation>
        <location evidence="1">Membrane</location>
        <topology evidence="1">Multi-pass membrane protein</topology>
    </subcellularLocation>
</comment>
<dbReference type="InterPro" id="IPR059112">
    <property type="entry name" value="CysZ/EI24"/>
</dbReference>
<dbReference type="STRING" id="945553.A0A0D2LI38"/>
<accession>A0A0D2LI38</accession>
<keyword evidence="7" id="KW-1185">Reference proteome</keyword>
<dbReference type="InterPro" id="IPR052786">
    <property type="entry name" value="Spore_wall_assembly"/>
</dbReference>
<dbReference type="Pfam" id="PF07264">
    <property type="entry name" value="EI24"/>
    <property type="match status" value="1"/>
</dbReference>
<protein>
    <recommendedName>
        <fullName evidence="8">Outer spore wall protein RRT8</fullName>
    </recommendedName>
</protein>
<sequence length="290" mass="31482">MDSIQATLLSTVQSTAILSKDALLSRAWSYPIIGITYLATHPVLYKAVTPVISKAIATSVGITGALFFFTYLPQVAFCALFSGPLAFFTAAIMVFSEAYILVSIVAKAFFLNRAQDRIFDAVMLQQGNQALVERGRQIRSNSSGFKILGKSITKPLDTISKGGMLRYVLSLPLNSIPLFGTVFFLVYNGTKAGPIFHARYFQLKNYDTATREEYVEKRRGAYTAFGAAALALNLVPVVGLLFNITSTVGAALWASNLEKRRASYGSGRTVDKAGQSAADGGREEQVRVVM</sequence>
<keyword evidence="2 5" id="KW-0812">Transmembrane</keyword>